<keyword evidence="3" id="KW-1185">Reference proteome</keyword>
<dbReference type="EMBL" id="CP021431">
    <property type="protein sequence ID" value="ARU01691.1"/>
    <property type="molecule type" value="Genomic_DNA"/>
</dbReference>
<evidence type="ECO:0000259" key="1">
    <source>
        <dbReference type="Pfam" id="PF01850"/>
    </source>
</evidence>
<dbReference type="InterPro" id="IPR041705">
    <property type="entry name" value="PIN_Sll0205"/>
</dbReference>
<dbReference type="Pfam" id="PF01850">
    <property type="entry name" value="PIN"/>
    <property type="match status" value="1"/>
</dbReference>
<organism evidence="2 3">
    <name type="scientific">Yoonia vestfoldensis</name>
    <dbReference type="NCBI Taxonomy" id="245188"/>
    <lineage>
        <taxon>Bacteria</taxon>
        <taxon>Pseudomonadati</taxon>
        <taxon>Pseudomonadota</taxon>
        <taxon>Alphaproteobacteria</taxon>
        <taxon>Rhodobacterales</taxon>
        <taxon>Paracoccaceae</taxon>
        <taxon>Yoonia</taxon>
    </lineage>
</organism>
<protein>
    <submittedName>
        <fullName evidence="2">PIN domain protein</fullName>
    </submittedName>
</protein>
<dbReference type="KEGG" id="lvs:LOKVESSMR4R_02387"/>
<dbReference type="SUPFAM" id="SSF88723">
    <property type="entry name" value="PIN domain-like"/>
    <property type="match status" value="1"/>
</dbReference>
<dbReference type="Gene3D" id="3.40.50.1010">
    <property type="entry name" value="5'-nuclease"/>
    <property type="match status" value="1"/>
</dbReference>
<accession>A0A1Y0EE99</accession>
<feature type="domain" description="PIN" evidence="1">
    <location>
        <begin position="4"/>
        <end position="122"/>
    </location>
</feature>
<sequence length="128" mass="14031">MKLLLDTHILLWAAYTPDRLSAKAQAMIADPANSLYFSVASLWEVAIKASLGRDDFRVDVAELRLGLVANDYTELAIESAHVLRVPTLPPIHADPFDRILVAQAMAEGFVLVSNDAKLKAYGGPVWDL</sequence>
<dbReference type="InterPro" id="IPR029060">
    <property type="entry name" value="PIN-like_dom_sf"/>
</dbReference>
<dbReference type="OrthoDB" id="9798990at2"/>
<dbReference type="RefSeq" id="WP_087208650.1">
    <property type="nucleotide sequence ID" value="NZ_CP021431.1"/>
</dbReference>
<gene>
    <name evidence="2" type="ORF">LOKVESSMR4R_02387</name>
</gene>
<dbReference type="PANTHER" id="PTHR36173:SF2">
    <property type="entry name" value="RIBONUCLEASE VAPC16"/>
    <property type="match status" value="1"/>
</dbReference>
<dbReference type="InterPro" id="IPR052919">
    <property type="entry name" value="TA_system_RNase"/>
</dbReference>
<evidence type="ECO:0000313" key="2">
    <source>
        <dbReference type="EMBL" id="ARU01691.1"/>
    </source>
</evidence>
<proteinExistence type="predicted"/>
<dbReference type="Proteomes" id="UP000195273">
    <property type="component" value="Chromosome"/>
</dbReference>
<name>A0A1Y0EE99_9RHOB</name>
<dbReference type="CDD" id="cd09872">
    <property type="entry name" value="PIN_Sll0205-like"/>
    <property type="match status" value="1"/>
</dbReference>
<dbReference type="PANTHER" id="PTHR36173">
    <property type="entry name" value="RIBONUCLEASE VAPC16-RELATED"/>
    <property type="match status" value="1"/>
</dbReference>
<reference evidence="2 3" key="1">
    <citation type="submission" date="2017-05" db="EMBL/GenBank/DDBJ databases">
        <title>Genome Sequence of Loktanella vestfoldensis Strain SMR4r Isolated from a Culture of the Diatom Skeletonema marinoi.</title>
        <authorList>
            <person name="Topel M."/>
            <person name="Pinder M.I.M."/>
            <person name="Johansson O.N."/>
            <person name="Kourtchenko O."/>
            <person name="Godhe A."/>
            <person name="Clarke A.K."/>
        </authorList>
    </citation>
    <scope>NUCLEOTIDE SEQUENCE [LARGE SCALE GENOMIC DNA]</scope>
    <source>
        <strain evidence="2 3">SMR4r</strain>
    </source>
</reference>
<dbReference type="InterPro" id="IPR002716">
    <property type="entry name" value="PIN_dom"/>
</dbReference>
<dbReference type="AlphaFoldDB" id="A0A1Y0EE99"/>
<evidence type="ECO:0000313" key="3">
    <source>
        <dbReference type="Proteomes" id="UP000195273"/>
    </source>
</evidence>